<dbReference type="FunFam" id="1.20.1080.10:FF:000024">
    <property type="entry name" value="MIP aquaporin (Eurofung)"/>
    <property type="match status" value="1"/>
</dbReference>
<dbReference type="PANTHER" id="PTHR19139:SF199">
    <property type="entry name" value="MIP17260P"/>
    <property type="match status" value="1"/>
</dbReference>
<dbReference type="Gene3D" id="1.20.1080.10">
    <property type="entry name" value="Glycerol uptake facilitator protein"/>
    <property type="match status" value="1"/>
</dbReference>
<dbReference type="Proteomes" id="UP000076837">
    <property type="component" value="Unassembled WGS sequence"/>
</dbReference>
<feature type="compositionally biased region" description="Basic and acidic residues" evidence="10">
    <location>
        <begin position="386"/>
        <end position="415"/>
    </location>
</feature>
<evidence type="ECO:0000256" key="5">
    <source>
        <dbReference type="ARBA" id="ARBA00022989"/>
    </source>
</evidence>
<dbReference type="PRINTS" id="PR00783">
    <property type="entry name" value="MINTRINSICP"/>
</dbReference>
<feature type="transmembrane region" description="Helical" evidence="11">
    <location>
        <begin position="193"/>
        <end position="212"/>
    </location>
</feature>
<keyword evidence="3 9" id="KW-0812">Transmembrane</keyword>
<feature type="transmembrane region" description="Helical" evidence="11">
    <location>
        <begin position="264"/>
        <end position="284"/>
    </location>
</feature>
<comment type="catalytic activity">
    <reaction evidence="8">
        <text>H2O(in) = H2O(out)</text>
        <dbReference type="Rhea" id="RHEA:29667"/>
        <dbReference type="ChEBI" id="CHEBI:15377"/>
    </reaction>
</comment>
<proteinExistence type="inferred from homology"/>
<gene>
    <name evidence="12" type="ORF">ST47_g5234</name>
</gene>
<evidence type="ECO:0000256" key="1">
    <source>
        <dbReference type="ARBA" id="ARBA00004141"/>
    </source>
</evidence>
<feature type="transmembrane region" description="Helical" evidence="11">
    <location>
        <begin position="219"/>
        <end position="239"/>
    </location>
</feature>
<feature type="compositionally biased region" description="Polar residues" evidence="10">
    <location>
        <begin position="428"/>
        <end position="441"/>
    </location>
</feature>
<feature type="region of interest" description="Disordered" evidence="10">
    <location>
        <begin position="333"/>
        <end position="441"/>
    </location>
</feature>
<evidence type="ECO:0000256" key="10">
    <source>
        <dbReference type="SAM" id="MobiDB-lite"/>
    </source>
</evidence>
<evidence type="ECO:0000256" key="7">
    <source>
        <dbReference type="ARBA" id="ARBA00023180"/>
    </source>
</evidence>
<dbReference type="GO" id="GO:0005886">
    <property type="term" value="C:plasma membrane"/>
    <property type="evidence" value="ECO:0007669"/>
    <property type="project" value="TreeGrafter"/>
</dbReference>
<evidence type="ECO:0000256" key="11">
    <source>
        <dbReference type="SAM" id="Phobius"/>
    </source>
</evidence>
<evidence type="ECO:0000256" key="8">
    <source>
        <dbReference type="ARBA" id="ARBA00034651"/>
    </source>
</evidence>
<feature type="transmembrane region" description="Helical" evidence="11">
    <location>
        <begin position="131"/>
        <end position="148"/>
    </location>
</feature>
<keyword evidence="4" id="KW-0677">Repeat</keyword>
<dbReference type="EMBL" id="JYNV01000191">
    <property type="protein sequence ID" value="KZM23636.1"/>
    <property type="molecule type" value="Genomic_DNA"/>
</dbReference>
<keyword evidence="13" id="KW-1185">Reference proteome</keyword>
<sequence>MALKNLLPLHKKDETDQSAHHHEHRKRANGHINPKQSKTRKQQTGFTSKWRNELVAMTAEFAGTFLFLFFAFGGTQVANTAARYSDAATAGQQGNSITQTPNTSVLLYISLIFGFSLMVNVWVFFRVSGGLFNPAVTLGLYLIGALTTTRAILCFISQMIAGICAAAVVSAMFPGDLNVSTTLGSGVSIAQGLFMEMFLTSLLIITIFMLAAEKHKATFLAPIGIGLALFVAEMVGVFYTGGSLNPTRSFGPCVVTRAFPGYHYIYWIGPLLGTLLAFGVYKIIKIVEYQTVNPGQDFDDHEDALFRPPTNPETAEEVERPNVAAIAAQEAVRVAGNSPNEEKEDSFGGINRTLSSSNKYSSNSRDGQRSSTDEYRHSQLHHGHPQQHEYGHQSQHDDYRSSQEPRRTSRDHMASDAELLARTGHGPSVSSPKNSNRQPWV</sequence>
<comment type="caution">
    <text evidence="12">The sequence shown here is derived from an EMBL/GenBank/DDBJ whole genome shotgun (WGS) entry which is preliminary data.</text>
</comment>
<organism evidence="12 13">
    <name type="scientific">Didymella rabiei</name>
    <name type="common">Chickpea ascochyta blight fungus</name>
    <name type="synonym">Mycosphaerella rabiei</name>
    <dbReference type="NCBI Taxonomy" id="5454"/>
    <lineage>
        <taxon>Eukaryota</taxon>
        <taxon>Fungi</taxon>
        <taxon>Dikarya</taxon>
        <taxon>Ascomycota</taxon>
        <taxon>Pezizomycotina</taxon>
        <taxon>Dothideomycetes</taxon>
        <taxon>Pleosporomycetidae</taxon>
        <taxon>Pleosporales</taxon>
        <taxon>Pleosporineae</taxon>
        <taxon>Didymellaceae</taxon>
        <taxon>Ascochyta</taxon>
    </lineage>
</organism>
<accession>A0A163ECN3</accession>
<dbReference type="Pfam" id="PF00230">
    <property type="entry name" value="MIP"/>
    <property type="match status" value="1"/>
</dbReference>
<dbReference type="SUPFAM" id="SSF81338">
    <property type="entry name" value="Aquaporin-like"/>
    <property type="match status" value="1"/>
</dbReference>
<keyword evidence="6 11" id="KW-0472">Membrane</keyword>
<dbReference type="GO" id="GO:0015250">
    <property type="term" value="F:water channel activity"/>
    <property type="evidence" value="ECO:0007669"/>
    <property type="project" value="TreeGrafter"/>
</dbReference>
<dbReference type="InterPro" id="IPR023271">
    <property type="entry name" value="Aquaporin-like"/>
</dbReference>
<evidence type="ECO:0000256" key="2">
    <source>
        <dbReference type="ARBA" id="ARBA00006175"/>
    </source>
</evidence>
<dbReference type="PANTHER" id="PTHR19139">
    <property type="entry name" value="AQUAPORIN TRANSPORTER"/>
    <property type="match status" value="1"/>
</dbReference>
<evidence type="ECO:0000256" key="4">
    <source>
        <dbReference type="ARBA" id="ARBA00022737"/>
    </source>
</evidence>
<name>A0A163ECN3_DIDRA</name>
<comment type="similarity">
    <text evidence="2 9">Belongs to the MIP/aquaporin (TC 1.A.8) family.</text>
</comment>
<feature type="compositionally biased region" description="Basic and acidic residues" evidence="10">
    <location>
        <begin position="10"/>
        <end position="20"/>
    </location>
</feature>
<evidence type="ECO:0000256" key="6">
    <source>
        <dbReference type="ARBA" id="ARBA00023136"/>
    </source>
</evidence>
<dbReference type="STRING" id="5454.A0A163ECN3"/>
<feature type="compositionally biased region" description="Basic and acidic residues" evidence="10">
    <location>
        <begin position="366"/>
        <end position="377"/>
    </location>
</feature>
<keyword evidence="9" id="KW-0813">Transport</keyword>
<dbReference type="InterPro" id="IPR034294">
    <property type="entry name" value="Aquaporin_transptr"/>
</dbReference>
<comment type="subcellular location">
    <subcellularLocation>
        <location evidence="1">Membrane</location>
        <topology evidence="1">Multi-pass membrane protein</topology>
    </subcellularLocation>
</comment>
<feature type="region of interest" description="Disordered" evidence="10">
    <location>
        <begin position="1"/>
        <end position="43"/>
    </location>
</feature>
<protein>
    <submittedName>
        <fullName evidence="12">Transporter</fullName>
    </submittedName>
</protein>
<keyword evidence="5 11" id="KW-1133">Transmembrane helix</keyword>
<evidence type="ECO:0000313" key="12">
    <source>
        <dbReference type="EMBL" id="KZM23636.1"/>
    </source>
</evidence>
<dbReference type="OrthoDB" id="3222at2759"/>
<evidence type="ECO:0000256" key="3">
    <source>
        <dbReference type="ARBA" id="ARBA00022692"/>
    </source>
</evidence>
<dbReference type="InterPro" id="IPR000425">
    <property type="entry name" value="MIP"/>
</dbReference>
<feature type="compositionally biased region" description="Low complexity" evidence="10">
    <location>
        <begin position="355"/>
        <end position="364"/>
    </location>
</feature>
<feature type="transmembrane region" description="Helical" evidence="11">
    <location>
        <begin position="54"/>
        <end position="73"/>
    </location>
</feature>
<feature type="region of interest" description="Disordered" evidence="10">
    <location>
        <begin position="299"/>
        <end position="320"/>
    </location>
</feature>
<evidence type="ECO:0000313" key="13">
    <source>
        <dbReference type="Proteomes" id="UP000076837"/>
    </source>
</evidence>
<feature type="transmembrane region" description="Helical" evidence="11">
    <location>
        <begin position="155"/>
        <end position="173"/>
    </location>
</feature>
<feature type="transmembrane region" description="Helical" evidence="11">
    <location>
        <begin position="105"/>
        <end position="125"/>
    </location>
</feature>
<dbReference type="AlphaFoldDB" id="A0A163ECN3"/>
<keyword evidence="7" id="KW-0325">Glycoprotein</keyword>
<evidence type="ECO:0000256" key="9">
    <source>
        <dbReference type="RuleBase" id="RU000477"/>
    </source>
</evidence>
<reference evidence="12 13" key="1">
    <citation type="journal article" date="2016" name="Sci. Rep.">
        <title>Draft genome sequencing and secretome analysis of fungal phytopathogen Ascochyta rabiei provides insight into the necrotrophic effector repertoire.</title>
        <authorList>
            <person name="Verma S."/>
            <person name="Gazara R.K."/>
            <person name="Nizam S."/>
            <person name="Parween S."/>
            <person name="Chattopadhyay D."/>
            <person name="Verma P.K."/>
        </authorList>
    </citation>
    <scope>NUCLEOTIDE SEQUENCE [LARGE SCALE GENOMIC DNA]</scope>
    <source>
        <strain evidence="12 13">ArDII</strain>
    </source>
</reference>